<dbReference type="InterPro" id="IPR036961">
    <property type="entry name" value="Kinesin_motor_dom_sf"/>
</dbReference>
<dbReference type="PROSITE" id="PS50067">
    <property type="entry name" value="KINESIN_MOTOR_2"/>
    <property type="match status" value="1"/>
</dbReference>
<feature type="region of interest" description="Disordered" evidence="8">
    <location>
        <begin position="1111"/>
        <end position="1135"/>
    </location>
</feature>
<keyword evidence="4 7" id="KW-0175">Coiled coil</keyword>
<keyword evidence="3 6" id="KW-0067">ATP-binding</keyword>
<gene>
    <name evidence="11" type="ORF">BLNAU_14802</name>
</gene>
<feature type="region of interest" description="Disordered" evidence="8">
    <location>
        <begin position="750"/>
        <end position="805"/>
    </location>
</feature>
<feature type="region of interest" description="Disordered" evidence="8">
    <location>
        <begin position="1"/>
        <end position="22"/>
    </location>
</feature>
<evidence type="ECO:0000256" key="5">
    <source>
        <dbReference type="ARBA" id="ARBA00023175"/>
    </source>
</evidence>
<sequence length="1316" mass="146740">MMSITPPPRPQTAPPAPTAPTRNRIRVCVRVRPMNQKENASQSNIISLLPPNVIVYDPSDEAVGNKSRYGLSKRNREMRYAFDRVFGENTLQEEVYEGSAQPLVQSVLAGYNCSVFAYGATGAGKTHTMMGNDTSGRGIMYRILEDIFHAFDAAEERNYSMHLSYLEVYNEQIRDLLASGTGKGKNLDLRQHKNNIQVAGLSKHNPQTIDEVFALLSRGGQNRVAAETKANSVSSRSHAIVIVEIIGKDPTSLSGTELNSKLCLVDLAGSERASVTDNKGARMREGANINTSLLALGNCINALTSNASYIPYRQSKLTQLLKDSLGGTAQTVMIANISPASGNAEESHNTLKYAHRAKEIRVVVKKNEKVVQKHVSQYQSMIEQLKDENMKLKHQLQETRQNSGLGDHEGVFLAFKQFKDSISNYQRELLQATIEIGKQRALIEEAISCITERTAEEEAFRKRNPHAHLAEMPPRLQVVRTVVQAAIKQREQAHNRLLEAEKEKAKVADTGLSLRKQIHREINNTDLKSALIMMLDGAEFSAKAEEARQGQRFAVRRSDNAHTRVETLQSCVPDLSRMIEILWKVCHGEKLSEEYVEMEYNNTLDIIDKARFTFIQEEKEREEIQRELTTPSIAIPSPLPADPPVARFQTPPPQLDLSKQFPALLIPDMLKDDSPPHPHPHLNTIQLPVQQPPTISILQTASQPVKETKHVVFAPPSPVKSFSNDDDTSMDVVTQHGFDSPAVSKVAVTLHKQDDRPHTAPSSHPHNVQSNHTHNVQSNHTHKTKQKREYHPKHGEGDDMDIETKYDHPDLHSVKLPLPTGNAPILDEDAHTALHNQMKALSAMNEKSKHRHRKPRKSTNSMSSAGGDTEPDNDQETAQPSKPDIFTRLNATHTASSSMKTHQPIAQTTKPEKKKPRVQFNPVPIIHNQDSPKPARPPSISFVVHDQSSGNHSQKENIPRFMQSTVAWQQKGRGQEHSIDSDLFLSDQTTVVFMSLKSGTIPKKKQDPLQKVIPKNPRYQHVQSNLDTGATAKKQEQMRDELPTHSTVNELFKRIKPGTVVRYIFEEDDLNDPSLPPESFEGPVKTPPHQPGMDSPKTIREARERNLGGSNVSSLLASDESQPQPAPKPTQQQGGIYTPHFLLLDIRDEDFYKECHIKYAQHFPAALLSRASNYFTPEIISYQNKENKKIIVYCNDERESSRVATIMFQRGIDNIFIITGGLRKICNKYPEVLVGPKPPFPPDKELLRQRQHLSSTKSMVSVSNSSLVSSASTAKYLQGKLGPGAAGPVKTQSRPKASAGPTPSNPGAKAKPKGWK</sequence>
<dbReference type="InterPro" id="IPR001752">
    <property type="entry name" value="Kinesin_motor_dom"/>
</dbReference>
<feature type="binding site" evidence="6">
    <location>
        <begin position="119"/>
        <end position="126"/>
    </location>
    <ligand>
        <name>ATP</name>
        <dbReference type="ChEBI" id="CHEBI:30616"/>
    </ligand>
</feature>
<dbReference type="InterPro" id="IPR027417">
    <property type="entry name" value="P-loop_NTPase"/>
</dbReference>
<evidence type="ECO:0000259" key="9">
    <source>
        <dbReference type="PROSITE" id="PS50067"/>
    </source>
</evidence>
<name>A0ABQ9XCI7_9EUKA</name>
<dbReference type="InterPro" id="IPR027640">
    <property type="entry name" value="Kinesin-like_fam"/>
</dbReference>
<dbReference type="EMBL" id="JARBJD010000140">
    <property type="protein sequence ID" value="KAK2950218.1"/>
    <property type="molecule type" value="Genomic_DNA"/>
</dbReference>
<dbReference type="Pfam" id="PF00581">
    <property type="entry name" value="Rhodanese"/>
    <property type="match status" value="1"/>
</dbReference>
<protein>
    <submittedName>
        <fullName evidence="11">Chromosome-associated kinesin KIF4</fullName>
    </submittedName>
</protein>
<organism evidence="11 12">
    <name type="scientific">Blattamonas nauphoetae</name>
    <dbReference type="NCBI Taxonomy" id="2049346"/>
    <lineage>
        <taxon>Eukaryota</taxon>
        <taxon>Metamonada</taxon>
        <taxon>Preaxostyla</taxon>
        <taxon>Oxymonadida</taxon>
        <taxon>Blattamonas</taxon>
    </lineage>
</organism>
<feature type="compositionally biased region" description="Polar residues" evidence="8">
    <location>
        <begin position="760"/>
        <end position="779"/>
    </location>
</feature>
<evidence type="ECO:0000256" key="2">
    <source>
        <dbReference type="ARBA" id="ARBA00022741"/>
    </source>
</evidence>
<evidence type="ECO:0000313" key="11">
    <source>
        <dbReference type="EMBL" id="KAK2950218.1"/>
    </source>
</evidence>
<dbReference type="SMART" id="SM00129">
    <property type="entry name" value="KISc"/>
    <property type="match status" value="1"/>
</dbReference>
<evidence type="ECO:0000313" key="12">
    <source>
        <dbReference type="Proteomes" id="UP001281761"/>
    </source>
</evidence>
<evidence type="ECO:0000256" key="7">
    <source>
        <dbReference type="SAM" id="Coils"/>
    </source>
</evidence>
<dbReference type="PANTHER" id="PTHR47968:SF13">
    <property type="entry name" value="KINESIN-LIKE PROTEIN KIF19 ISOFORM X1"/>
    <property type="match status" value="1"/>
</dbReference>
<keyword evidence="5 6" id="KW-0505">Motor protein</keyword>
<dbReference type="Pfam" id="PF00225">
    <property type="entry name" value="Kinesin"/>
    <property type="match status" value="1"/>
</dbReference>
<feature type="coiled-coil region" evidence="7">
    <location>
        <begin position="483"/>
        <end position="510"/>
    </location>
</feature>
<dbReference type="Gene3D" id="3.40.250.10">
    <property type="entry name" value="Rhodanese-like domain"/>
    <property type="match status" value="1"/>
</dbReference>
<feature type="coiled-coil region" evidence="7">
    <location>
        <begin position="375"/>
        <end position="402"/>
    </location>
</feature>
<evidence type="ECO:0000256" key="6">
    <source>
        <dbReference type="PROSITE-ProRule" id="PRU00283"/>
    </source>
</evidence>
<feature type="compositionally biased region" description="Basic residues" evidence="8">
    <location>
        <begin position="848"/>
        <end position="857"/>
    </location>
</feature>
<feature type="compositionally biased region" description="Pro residues" evidence="8">
    <location>
        <begin position="1"/>
        <end position="18"/>
    </location>
</feature>
<keyword evidence="1" id="KW-0493">Microtubule</keyword>
<evidence type="ECO:0000256" key="8">
    <source>
        <dbReference type="SAM" id="MobiDB-lite"/>
    </source>
</evidence>
<feature type="compositionally biased region" description="Basic and acidic residues" evidence="8">
    <location>
        <begin position="787"/>
        <end position="805"/>
    </location>
</feature>
<comment type="caution">
    <text evidence="11">The sequence shown here is derived from an EMBL/GenBank/DDBJ whole genome shotgun (WGS) entry which is preliminary data.</text>
</comment>
<dbReference type="InterPro" id="IPR036873">
    <property type="entry name" value="Rhodanese-like_dom_sf"/>
</dbReference>
<feature type="compositionally biased region" description="Polar residues" evidence="8">
    <location>
        <begin position="1111"/>
        <end position="1121"/>
    </location>
</feature>
<dbReference type="InterPro" id="IPR019821">
    <property type="entry name" value="Kinesin_motor_CS"/>
</dbReference>
<feature type="region of interest" description="Disordered" evidence="8">
    <location>
        <begin position="1279"/>
        <end position="1316"/>
    </location>
</feature>
<evidence type="ECO:0000256" key="4">
    <source>
        <dbReference type="ARBA" id="ARBA00023054"/>
    </source>
</evidence>
<feature type="compositionally biased region" description="Polar residues" evidence="8">
    <location>
        <begin position="889"/>
        <end position="909"/>
    </location>
</feature>
<dbReference type="PROSITE" id="PS50206">
    <property type="entry name" value="RHODANESE_3"/>
    <property type="match status" value="1"/>
</dbReference>
<evidence type="ECO:0000256" key="1">
    <source>
        <dbReference type="ARBA" id="ARBA00022701"/>
    </source>
</evidence>
<dbReference type="PANTHER" id="PTHR47968">
    <property type="entry name" value="CENTROMERE PROTEIN E"/>
    <property type="match status" value="1"/>
</dbReference>
<dbReference type="InterPro" id="IPR001763">
    <property type="entry name" value="Rhodanese-like_dom"/>
</dbReference>
<reference evidence="11 12" key="1">
    <citation type="journal article" date="2022" name="bioRxiv">
        <title>Genomics of Preaxostyla Flagellates Illuminates Evolutionary Transitions and the Path Towards Mitochondrial Loss.</title>
        <authorList>
            <person name="Novak L.V.F."/>
            <person name="Treitli S.C."/>
            <person name="Pyrih J."/>
            <person name="Halakuc P."/>
            <person name="Pipaliya S.V."/>
            <person name="Vacek V."/>
            <person name="Brzon O."/>
            <person name="Soukal P."/>
            <person name="Eme L."/>
            <person name="Dacks J.B."/>
            <person name="Karnkowska A."/>
            <person name="Elias M."/>
            <person name="Hampl V."/>
        </authorList>
    </citation>
    <scope>NUCLEOTIDE SEQUENCE [LARGE SCALE GENOMIC DNA]</scope>
    <source>
        <strain evidence="11">NAU3</strain>
        <tissue evidence="11">Gut</tissue>
    </source>
</reference>
<dbReference type="Gene3D" id="3.40.850.10">
    <property type="entry name" value="Kinesin motor domain"/>
    <property type="match status" value="1"/>
</dbReference>
<dbReference type="PROSITE" id="PS00411">
    <property type="entry name" value="KINESIN_MOTOR_1"/>
    <property type="match status" value="1"/>
</dbReference>
<keyword evidence="2 6" id="KW-0547">Nucleotide-binding</keyword>
<dbReference type="CDD" id="cd00158">
    <property type="entry name" value="RHOD"/>
    <property type="match status" value="1"/>
</dbReference>
<dbReference type="Proteomes" id="UP001281761">
    <property type="component" value="Unassembled WGS sequence"/>
</dbReference>
<feature type="domain" description="Kinesin motor" evidence="9">
    <location>
        <begin position="24"/>
        <end position="360"/>
    </location>
</feature>
<feature type="region of interest" description="Disordered" evidence="8">
    <location>
        <begin position="843"/>
        <end position="918"/>
    </location>
</feature>
<accession>A0ABQ9XCI7</accession>
<proteinExistence type="inferred from homology"/>
<feature type="domain" description="Rhodanese" evidence="10">
    <location>
        <begin position="1137"/>
        <end position="1234"/>
    </location>
</feature>
<dbReference type="PRINTS" id="PR00380">
    <property type="entry name" value="KINESINHEAVY"/>
</dbReference>
<comment type="similarity">
    <text evidence="6">Belongs to the TRAFAC class myosin-kinesin ATPase superfamily. Kinesin family.</text>
</comment>
<dbReference type="SUPFAM" id="SSF52540">
    <property type="entry name" value="P-loop containing nucleoside triphosphate hydrolases"/>
    <property type="match status" value="1"/>
</dbReference>
<evidence type="ECO:0000259" key="10">
    <source>
        <dbReference type="PROSITE" id="PS50206"/>
    </source>
</evidence>
<dbReference type="SUPFAM" id="SSF52821">
    <property type="entry name" value="Rhodanese/Cell cycle control phosphatase"/>
    <property type="match status" value="1"/>
</dbReference>
<keyword evidence="12" id="KW-1185">Reference proteome</keyword>
<dbReference type="SMART" id="SM00450">
    <property type="entry name" value="RHOD"/>
    <property type="match status" value="1"/>
</dbReference>
<feature type="region of interest" description="Disordered" evidence="8">
    <location>
        <begin position="1071"/>
        <end position="1096"/>
    </location>
</feature>
<evidence type="ECO:0000256" key="3">
    <source>
        <dbReference type="ARBA" id="ARBA00022840"/>
    </source>
</evidence>